<evidence type="ECO:0000313" key="2">
    <source>
        <dbReference type="Proteomes" id="UP000499080"/>
    </source>
</evidence>
<accession>A0A4Y2L726</accession>
<reference evidence="1 2" key="1">
    <citation type="journal article" date="2019" name="Sci. Rep.">
        <title>Orb-weaving spider Araneus ventricosus genome elucidates the spidroin gene catalogue.</title>
        <authorList>
            <person name="Kono N."/>
            <person name="Nakamura H."/>
            <person name="Ohtoshi R."/>
            <person name="Moran D.A.P."/>
            <person name="Shinohara A."/>
            <person name="Yoshida Y."/>
            <person name="Fujiwara M."/>
            <person name="Mori M."/>
            <person name="Tomita M."/>
            <person name="Arakawa K."/>
        </authorList>
    </citation>
    <scope>NUCLEOTIDE SEQUENCE [LARGE SCALE GENOMIC DNA]</scope>
</reference>
<dbReference type="AlphaFoldDB" id="A0A4Y2L726"/>
<sequence length="122" mass="13812">MWQFSINSLKSNLSQIRSLAAPLASTYSASVDEIATECCNRDHQVIAAHEFIETIPDVERKPVFSAPAWSASLKTANYVCTCNLYRRPTLLVPRKYLLLLDYGTPRPWSRRRVHCQDSAEGP</sequence>
<comment type="caution">
    <text evidence="1">The sequence shown here is derived from an EMBL/GenBank/DDBJ whole genome shotgun (WGS) entry which is preliminary data.</text>
</comment>
<keyword evidence="2" id="KW-1185">Reference proteome</keyword>
<organism evidence="1 2">
    <name type="scientific">Araneus ventricosus</name>
    <name type="common">Orbweaver spider</name>
    <name type="synonym">Epeira ventricosa</name>
    <dbReference type="NCBI Taxonomy" id="182803"/>
    <lineage>
        <taxon>Eukaryota</taxon>
        <taxon>Metazoa</taxon>
        <taxon>Ecdysozoa</taxon>
        <taxon>Arthropoda</taxon>
        <taxon>Chelicerata</taxon>
        <taxon>Arachnida</taxon>
        <taxon>Araneae</taxon>
        <taxon>Araneomorphae</taxon>
        <taxon>Entelegynae</taxon>
        <taxon>Araneoidea</taxon>
        <taxon>Araneidae</taxon>
        <taxon>Araneus</taxon>
    </lineage>
</organism>
<dbReference type="EMBL" id="BGPR01005474">
    <property type="protein sequence ID" value="GBN10501.1"/>
    <property type="molecule type" value="Genomic_DNA"/>
</dbReference>
<gene>
    <name evidence="1" type="ORF">AVEN_256302_1</name>
</gene>
<proteinExistence type="predicted"/>
<dbReference type="Proteomes" id="UP000499080">
    <property type="component" value="Unassembled WGS sequence"/>
</dbReference>
<name>A0A4Y2L726_ARAVE</name>
<protein>
    <submittedName>
        <fullName evidence="1">Uncharacterized protein</fullName>
    </submittedName>
</protein>
<evidence type="ECO:0000313" key="1">
    <source>
        <dbReference type="EMBL" id="GBN10501.1"/>
    </source>
</evidence>